<reference evidence="1 2" key="1">
    <citation type="submission" date="2020-08" db="EMBL/GenBank/DDBJ databases">
        <title>Genome public.</title>
        <authorList>
            <person name="Liu C."/>
            <person name="Sun Q."/>
        </authorList>
    </citation>
    <scope>NUCLEOTIDE SEQUENCE [LARGE SCALE GENOMIC DNA]</scope>
    <source>
        <strain evidence="1 2">426_9</strain>
    </source>
</reference>
<comment type="caution">
    <text evidence="1">The sequence shown here is derived from an EMBL/GenBank/DDBJ whole genome shotgun (WGS) entry which is preliminary data.</text>
</comment>
<keyword evidence="2" id="KW-1185">Reference proteome</keyword>
<organism evidence="1 2">
    <name type="scientific">Parabacteroides acidifaciens</name>
    <dbReference type="NCBI Taxonomy" id="2290935"/>
    <lineage>
        <taxon>Bacteria</taxon>
        <taxon>Pseudomonadati</taxon>
        <taxon>Bacteroidota</taxon>
        <taxon>Bacteroidia</taxon>
        <taxon>Bacteroidales</taxon>
        <taxon>Tannerellaceae</taxon>
        <taxon>Parabacteroides</taxon>
    </lineage>
</organism>
<proteinExistence type="predicted"/>
<accession>A0ABR7NXP3</accession>
<protein>
    <recommendedName>
        <fullName evidence="3">Antitoxin</fullName>
    </recommendedName>
</protein>
<dbReference type="Proteomes" id="UP000629596">
    <property type="component" value="Unassembled WGS sequence"/>
</dbReference>
<sequence length="57" mass="7081">MQNTTTYQNEHPVQALSREERLKLEFERDWENGLTPEEFRKYAKEKLREHYAARQRQ</sequence>
<gene>
    <name evidence="1" type="ORF">H8784_03975</name>
</gene>
<evidence type="ECO:0000313" key="1">
    <source>
        <dbReference type="EMBL" id="MBC8600875.1"/>
    </source>
</evidence>
<dbReference type="RefSeq" id="WP_158543326.1">
    <property type="nucleotide sequence ID" value="NZ_JACRTI010000006.1"/>
</dbReference>
<name>A0ABR7NXP3_9BACT</name>
<evidence type="ECO:0008006" key="3">
    <source>
        <dbReference type="Google" id="ProtNLM"/>
    </source>
</evidence>
<dbReference type="EMBL" id="JACRTI010000006">
    <property type="protein sequence ID" value="MBC8600875.1"/>
    <property type="molecule type" value="Genomic_DNA"/>
</dbReference>
<evidence type="ECO:0000313" key="2">
    <source>
        <dbReference type="Proteomes" id="UP000629596"/>
    </source>
</evidence>